<dbReference type="RefSeq" id="WP_208502202.1">
    <property type="nucleotide sequence ID" value="NZ_JAGFOA010000002.1"/>
</dbReference>
<reference evidence="3" key="1">
    <citation type="submission" date="2021-03" db="EMBL/GenBank/DDBJ databases">
        <title>Microbacterium sp. nov., a novel actinobacterium isolated from cow dung.</title>
        <authorList>
            <person name="Zhang L."/>
        </authorList>
    </citation>
    <scope>NUCLEOTIDE SEQUENCE</scope>
    <source>
        <strain evidence="3">NEAU-LLB</strain>
    </source>
</reference>
<dbReference type="GO" id="GO:0005829">
    <property type="term" value="C:cytosol"/>
    <property type="evidence" value="ECO:0007669"/>
    <property type="project" value="TreeGrafter"/>
</dbReference>
<evidence type="ECO:0000313" key="3">
    <source>
        <dbReference type="EMBL" id="MBO3663335.1"/>
    </source>
</evidence>
<dbReference type="PANTHER" id="PTHR43364">
    <property type="entry name" value="NADH-SPECIFIC METHYLGLYOXAL REDUCTASE-RELATED"/>
    <property type="match status" value="1"/>
</dbReference>
<dbReference type="InterPro" id="IPR023210">
    <property type="entry name" value="NADP_OxRdtase_dom"/>
</dbReference>
<dbReference type="InterPro" id="IPR036812">
    <property type="entry name" value="NAD(P)_OxRdtase_dom_sf"/>
</dbReference>
<dbReference type="Proteomes" id="UP000680132">
    <property type="component" value="Unassembled WGS sequence"/>
</dbReference>
<sequence>MEEAPANTPTRASHARLEHPSAPIPVQGPALGSFVREQFGDTDLSIFPVMLGGSEFGWTIDQARADALLDHFHAIGGNAVHTADSFAAGRSEHILGRWIRRRKVRDDVVLAVRVGDHPDNPGLGSINLVRAVESSLTRLATDRIDVLYLDGTAEPVESLEDTLATAEWLIETGKVRYVASHGLTAEQLVEARILSSAGYPRLVAVDVPYNLMRRAEFEGDLRLVAGAQGIAVTPSQALEHGFLSGRHRSRQEVATSARGRLLAGALNRRGARVLKALDAISAELGVSHAAIAVAWLLSQRSVVAPIVNVHSPAQLDELVQGVGVRLTRAHLSELARAAE</sequence>
<dbReference type="SUPFAM" id="SSF51430">
    <property type="entry name" value="NAD(P)-linked oxidoreductase"/>
    <property type="match status" value="1"/>
</dbReference>
<dbReference type="InterPro" id="IPR050523">
    <property type="entry name" value="AKR_Detox_Biosynth"/>
</dbReference>
<feature type="domain" description="NADP-dependent oxidoreductase" evidence="2">
    <location>
        <begin position="49"/>
        <end position="336"/>
    </location>
</feature>
<dbReference type="PANTHER" id="PTHR43364:SF6">
    <property type="entry name" value="OXIDOREDUCTASE-RELATED"/>
    <property type="match status" value="1"/>
</dbReference>
<organism evidence="3 4">
    <name type="scientific">Microbacterium stercoris</name>
    <dbReference type="NCBI Taxonomy" id="2820289"/>
    <lineage>
        <taxon>Bacteria</taxon>
        <taxon>Bacillati</taxon>
        <taxon>Actinomycetota</taxon>
        <taxon>Actinomycetes</taxon>
        <taxon>Micrococcales</taxon>
        <taxon>Microbacteriaceae</taxon>
        <taxon>Microbacterium</taxon>
    </lineage>
</organism>
<accession>A0A939QJK9</accession>
<gene>
    <name evidence="3" type="ORF">J5V96_07400</name>
</gene>
<dbReference type="Gene3D" id="3.20.20.100">
    <property type="entry name" value="NADP-dependent oxidoreductase domain"/>
    <property type="match status" value="1"/>
</dbReference>
<comment type="caution">
    <text evidence="3">The sequence shown here is derived from an EMBL/GenBank/DDBJ whole genome shotgun (WGS) entry which is preliminary data.</text>
</comment>
<dbReference type="AlphaFoldDB" id="A0A939QJK9"/>
<dbReference type="Pfam" id="PF00248">
    <property type="entry name" value="Aldo_ket_red"/>
    <property type="match status" value="1"/>
</dbReference>
<protein>
    <submittedName>
        <fullName evidence="3">Aldo/keto reductase</fullName>
    </submittedName>
</protein>
<feature type="region of interest" description="Disordered" evidence="1">
    <location>
        <begin position="1"/>
        <end position="23"/>
    </location>
</feature>
<keyword evidence="4" id="KW-1185">Reference proteome</keyword>
<dbReference type="EMBL" id="JAGFOA010000002">
    <property type="protein sequence ID" value="MBO3663335.1"/>
    <property type="molecule type" value="Genomic_DNA"/>
</dbReference>
<evidence type="ECO:0000313" key="4">
    <source>
        <dbReference type="Proteomes" id="UP000680132"/>
    </source>
</evidence>
<proteinExistence type="predicted"/>
<evidence type="ECO:0000256" key="1">
    <source>
        <dbReference type="SAM" id="MobiDB-lite"/>
    </source>
</evidence>
<name>A0A939QJK9_9MICO</name>
<evidence type="ECO:0000259" key="2">
    <source>
        <dbReference type="Pfam" id="PF00248"/>
    </source>
</evidence>